<feature type="compositionally biased region" description="Basic and acidic residues" evidence="1">
    <location>
        <begin position="67"/>
        <end position="82"/>
    </location>
</feature>
<dbReference type="EMBL" id="LIAE01007147">
    <property type="protein sequence ID" value="PAV81659.1"/>
    <property type="molecule type" value="Genomic_DNA"/>
</dbReference>
<feature type="region of interest" description="Disordered" evidence="1">
    <location>
        <begin position="53"/>
        <end position="82"/>
    </location>
</feature>
<protein>
    <submittedName>
        <fullName evidence="2">Uncharacterized protein</fullName>
    </submittedName>
</protein>
<feature type="region of interest" description="Disordered" evidence="1">
    <location>
        <begin position="1"/>
        <end position="38"/>
    </location>
</feature>
<comment type="caution">
    <text evidence="2">The sequence shown here is derived from an EMBL/GenBank/DDBJ whole genome shotgun (WGS) entry which is preliminary data.</text>
</comment>
<keyword evidence="3" id="KW-1185">Reference proteome</keyword>
<evidence type="ECO:0000313" key="2">
    <source>
        <dbReference type="EMBL" id="PAV81659.1"/>
    </source>
</evidence>
<evidence type="ECO:0000313" key="3">
    <source>
        <dbReference type="Proteomes" id="UP000218231"/>
    </source>
</evidence>
<accession>A0A2A2L646</accession>
<organism evidence="2 3">
    <name type="scientific">Diploscapter pachys</name>
    <dbReference type="NCBI Taxonomy" id="2018661"/>
    <lineage>
        <taxon>Eukaryota</taxon>
        <taxon>Metazoa</taxon>
        <taxon>Ecdysozoa</taxon>
        <taxon>Nematoda</taxon>
        <taxon>Chromadorea</taxon>
        <taxon>Rhabditida</taxon>
        <taxon>Rhabditina</taxon>
        <taxon>Rhabditomorpha</taxon>
        <taxon>Rhabditoidea</taxon>
        <taxon>Rhabditidae</taxon>
        <taxon>Diploscapter</taxon>
    </lineage>
</organism>
<feature type="region of interest" description="Disordered" evidence="1">
    <location>
        <begin position="347"/>
        <end position="369"/>
    </location>
</feature>
<evidence type="ECO:0000256" key="1">
    <source>
        <dbReference type="SAM" id="MobiDB-lite"/>
    </source>
</evidence>
<feature type="compositionally biased region" description="Basic residues" evidence="1">
    <location>
        <begin position="13"/>
        <end position="34"/>
    </location>
</feature>
<proteinExistence type="predicted"/>
<dbReference type="Proteomes" id="UP000218231">
    <property type="component" value="Unassembled WGS sequence"/>
</dbReference>
<name>A0A2A2L646_9BILA</name>
<gene>
    <name evidence="2" type="ORF">WR25_05553</name>
</gene>
<sequence length="369" mass="41758">MAGAWLRSSSSSRKPKRKKAKNNAKKKKGAKSKSKASDEHFFVCSRGAAASANRVELQVDENNNESTKAEETPLDRRSDEPGDEAEKVIYGECFENEKDVLLPWCNNTSVSEGNLRVLDALMRRRLKMKGDESKSRRAVIVRELKSVISSLWRPPALPLCGSLFYFIREAYELADRQKVAIEKFEMLVLDAICRFYGEKIGVVVRARVAEKGTREVWRLIGGTSRMTVFAQGLMQFNSIYSKKCTVLPHWLLIGLSIMTAFHLNSIEAKLYQLLKARPGRKTSIHKILYLTKAEDEERRDKILDAIRQNNKVFKLKKGVVSLRATTVCVLLSPLLVCRKATSQTLSKSSSSSEFDSDDSFYYEFPDIAP</sequence>
<reference evidence="2 3" key="1">
    <citation type="journal article" date="2017" name="Curr. Biol.">
        <title>Genome architecture and evolution of a unichromosomal asexual nematode.</title>
        <authorList>
            <person name="Fradin H."/>
            <person name="Zegar C."/>
            <person name="Gutwein M."/>
            <person name="Lucas J."/>
            <person name="Kovtun M."/>
            <person name="Corcoran D."/>
            <person name="Baugh L.R."/>
            <person name="Kiontke K."/>
            <person name="Gunsalus K."/>
            <person name="Fitch D.H."/>
            <person name="Piano F."/>
        </authorList>
    </citation>
    <scope>NUCLEOTIDE SEQUENCE [LARGE SCALE GENOMIC DNA]</scope>
    <source>
        <strain evidence="2">PF1309</strain>
    </source>
</reference>
<dbReference type="AlphaFoldDB" id="A0A2A2L646"/>